<evidence type="ECO:0000256" key="3">
    <source>
        <dbReference type="SAM" id="MobiDB-lite"/>
    </source>
</evidence>
<feature type="region of interest" description="Disordered" evidence="3">
    <location>
        <begin position="731"/>
        <end position="787"/>
    </location>
</feature>
<keyword evidence="1" id="KW-0862">Zinc</keyword>
<feature type="coiled-coil region" evidence="2">
    <location>
        <begin position="32"/>
        <end position="133"/>
    </location>
</feature>
<dbReference type="InterPro" id="IPR001878">
    <property type="entry name" value="Znf_CCHC"/>
</dbReference>
<dbReference type="InterPro" id="IPR021109">
    <property type="entry name" value="Peptidase_aspartic_dom_sf"/>
</dbReference>
<evidence type="ECO:0000313" key="5">
    <source>
        <dbReference type="EMBL" id="GES93769.1"/>
    </source>
</evidence>
<evidence type="ECO:0000259" key="4">
    <source>
        <dbReference type="PROSITE" id="PS50158"/>
    </source>
</evidence>
<comment type="caution">
    <text evidence="5">The sequence shown here is derived from an EMBL/GenBank/DDBJ whole genome shotgun (WGS) entry which is preliminary data.</text>
</comment>
<dbReference type="Gene3D" id="2.40.70.10">
    <property type="entry name" value="Acid Proteases"/>
    <property type="match status" value="1"/>
</dbReference>
<dbReference type="GO" id="GO:0000796">
    <property type="term" value="C:condensin complex"/>
    <property type="evidence" value="ECO:0007669"/>
    <property type="project" value="TreeGrafter"/>
</dbReference>
<evidence type="ECO:0000313" key="6">
    <source>
        <dbReference type="Proteomes" id="UP000615446"/>
    </source>
</evidence>
<feature type="compositionally biased region" description="Polar residues" evidence="3">
    <location>
        <begin position="863"/>
        <end position="875"/>
    </location>
</feature>
<keyword evidence="1" id="KW-0479">Metal-binding</keyword>
<evidence type="ECO:0000256" key="2">
    <source>
        <dbReference type="SAM" id="Coils"/>
    </source>
</evidence>
<dbReference type="GO" id="GO:0003682">
    <property type="term" value="F:chromatin binding"/>
    <property type="evidence" value="ECO:0007669"/>
    <property type="project" value="TreeGrafter"/>
</dbReference>
<dbReference type="Gene3D" id="4.10.60.10">
    <property type="entry name" value="Zinc finger, CCHC-type"/>
    <property type="match status" value="1"/>
</dbReference>
<dbReference type="PANTHER" id="PTHR43941:SF1">
    <property type="entry name" value="STRUCTURAL MAINTENANCE OF CHROMOSOMES PROTEIN 2"/>
    <property type="match status" value="1"/>
</dbReference>
<dbReference type="GO" id="GO:0008270">
    <property type="term" value="F:zinc ion binding"/>
    <property type="evidence" value="ECO:0007669"/>
    <property type="project" value="UniProtKB-KW"/>
</dbReference>
<name>A0A8H3QY92_9GLOM</name>
<feature type="coiled-coil region" evidence="2">
    <location>
        <begin position="177"/>
        <end position="211"/>
    </location>
</feature>
<protein>
    <recommendedName>
        <fullName evidence="4">CCHC-type domain-containing protein</fullName>
    </recommendedName>
</protein>
<dbReference type="GO" id="GO:0003676">
    <property type="term" value="F:nucleic acid binding"/>
    <property type="evidence" value="ECO:0007669"/>
    <property type="project" value="InterPro"/>
</dbReference>
<dbReference type="EMBL" id="BLAL01000229">
    <property type="protein sequence ID" value="GES93769.1"/>
    <property type="molecule type" value="Genomic_DNA"/>
</dbReference>
<dbReference type="GO" id="GO:0007076">
    <property type="term" value="P:mitotic chromosome condensation"/>
    <property type="evidence" value="ECO:0007669"/>
    <property type="project" value="TreeGrafter"/>
</dbReference>
<gene>
    <name evidence="5" type="ORF">RCL2_002051800</name>
</gene>
<dbReference type="InterPro" id="IPR036875">
    <property type="entry name" value="Znf_CCHC_sf"/>
</dbReference>
<feature type="domain" description="CCHC-type" evidence="4">
    <location>
        <begin position="723"/>
        <end position="739"/>
    </location>
</feature>
<dbReference type="AlphaFoldDB" id="A0A8H3QY92"/>
<evidence type="ECO:0000256" key="1">
    <source>
        <dbReference type="PROSITE-ProRule" id="PRU00047"/>
    </source>
</evidence>
<dbReference type="Proteomes" id="UP000615446">
    <property type="component" value="Unassembled WGS sequence"/>
</dbReference>
<dbReference type="SUPFAM" id="SSF57756">
    <property type="entry name" value="Retrovirus zinc finger-like domains"/>
    <property type="match status" value="1"/>
</dbReference>
<organism evidence="5 6">
    <name type="scientific">Rhizophagus clarus</name>
    <dbReference type="NCBI Taxonomy" id="94130"/>
    <lineage>
        <taxon>Eukaryota</taxon>
        <taxon>Fungi</taxon>
        <taxon>Fungi incertae sedis</taxon>
        <taxon>Mucoromycota</taxon>
        <taxon>Glomeromycotina</taxon>
        <taxon>Glomeromycetes</taxon>
        <taxon>Glomerales</taxon>
        <taxon>Glomeraceae</taxon>
        <taxon>Rhizophagus</taxon>
    </lineage>
</organism>
<keyword evidence="1" id="KW-0863">Zinc-finger</keyword>
<dbReference type="OrthoDB" id="2445233at2759"/>
<accession>A0A8H3QY92</accession>
<feature type="compositionally biased region" description="Acidic residues" evidence="3">
    <location>
        <begin position="876"/>
        <end position="887"/>
    </location>
</feature>
<dbReference type="GO" id="GO:0000793">
    <property type="term" value="C:condensed chromosome"/>
    <property type="evidence" value="ECO:0007669"/>
    <property type="project" value="TreeGrafter"/>
</dbReference>
<dbReference type="GO" id="GO:0000785">
    <property type="term" value="C:chromatin"/>
    <property type="evidence" value="ECO:0007669"/>
    <property type="project" value="TreeGrafter"/>
</dbReference>
<feature type="region of interest" description="Disordered" evidence="3">
    <location>
        <begin position="861"/>
        <end position="888"/>
    </location>
</feature>
<keyword evidence="2" id="KW-0175">Coiled coil</keyword>
<dbReference type="PROSITE" id="PS50158">
    <property type="entry name" value="ZF_CCHC"/>
    <property type="match status" value="1"/>
</dbReference>
<reference evidence="5" key="1">
    <citation type="submission" date="2019-10" db="EMBL/GenBank/DDBJ databases">
        <title>Conservation and host-specific expression of non-tandemly repeated heterogenous ribosome RNA gene in arbuscular mycorrhizal fungi.</title>
        <authorList>
            <person name="Maeda T."/>
            <person name="Kobayashi Y."/>
            <person name="Nakagawa T."/>
            <person name="Ezawa T."/>
            <person name="Yamaguchi K."/>
            <person name="Bino T."/>
            <person name="Nishimoto Y."/>
            <person name="Shigenobu S."/>
            <person name="Kawaguchi M."/>
        </authorList>
    </citation>
    <scope>NUCLEOTIDE SEQUENCE</scope>
    <source>
        <strain evidence="5">HR1</strain>
    </source>
</reference>
<dbReference type="PANTHER" id="PTHR43941">
    <property type="entry name" value="STRUCTURAL MAINTENANCE OF CHROMOSOMES PROTEIN 2"/>
    <property type="match status" value="1"/>
</dbReference>
<feature type="compositionally biased region" description="Low complexity" evidence="3">
    <location>
        <begin position="760"/>
        <end position="784"/>
    </location>
</feature>
<sequence>MAFWRPHPRQRRACEEYKAELEEENYHLHSELQIEVDNNRQNERRIRELERNYSRCEQEIYDLSREIERLENASEEEIKELKSKISSLKNQLYQARKDIRDREKYISSLEKQIVESEEQVEKLRCRIKNISSRKNSPERGNSPDLYNSDENMATIIELVNAIDGFVDNATTTRAILANQVKRSTRQIRRKYADLQRDLINEQRRRYDAEAERDNEIIRRQNAEGVEQTVIADLHQLRTNGRNQVNRLLDRMTRKQTRIGTLVQEKFALQLLYQRNAHHLQRSRGDVALLEYNRDRLYERYEKWKNKTQAERQNNLILQGQIFALQNNLPHLGMAGYAPKRFSGRADEDIDEFVKDYRLYLTAANIATDEASRWAEDKLKGKKWRLNHVRCGNALANMAGVVALNNANITATMINAPDGTPPPGLPAGATGATVIPAHNVHTDEDWSLAGGCPVDAGTATNAPNGVLNNNNHIVLPDINISQVIYWFKRNYPTVVREQQELIFGTLTQGSDSVRNYYRKINKYASWARISDREKRIQFIRGLSPENKLKIKRLGLNRPLNDELIETLEEIETERNNLLLGEDIYNQPVSKTKLKVPSHQSITTEDVDRIVNSRIQALQQSAPNQSPLSSSSQENITKADLQALAKSFQETLTRASKTLENSKKSVDKKAEDRAVIRFLKDIAREARDDYYYDSGDDPVDDITDSMAGMTLNSAIINAIKSAVKKCTKCGRFGHTSRKCPRKKKKKSKKSKKGRINLAIEPDSSSDNTSSSDSSDSDTSSSDSSNSADGLDVHIFKSKKKVKKESESEKLSSKEISSAKLREIPLEEIIRKVLHSELKLIFPPHFFQDSSLITSKQIVAPMERASGQNDTSASSNDLFSDESSQEEESLDGPMEIDFVKKKEPKTSVATVKCKIKRLKIPAMTLDSGAEPPIITKNIVVCVNAKIDESEKHDLSGVATVPIESIGIVRNLPITLALGLTIYEDFIVVDYHKPTLIFSNQLLKKYKCAMDWDTNELKISLNGKDYIIPVTMHKVKNKLEVNCVRTTPECDDLPALDKISQDLSEDGALKKKVSYKELEKMLYSTLKYNAEINEYCERLQARYDELLTEGA</sequence>
<proteinExistence type="predicted"/>
<feature type="compositionally biased region" description="Basic residues" evidence="3">
    <location>
        <begin position="732"/>
        <end position="752"/>
    </location>
</feature>